<comment type="caution">
    <text evidence="1">The sequence shown here is derived from an EMBL/GenBank/DDBJ whole genome shotgun (WGS) entry which is preliminary data.</text>
</comment>
<name>A0A2G1W0A2_9BACT</name>
<evidence type="ECO:0000313" key="1">
    <source>
        <dbReference type="EMBL" id="PHQ32280.1"/>
    </source>
</evidence>
<keyword evidence="2" id="KW-1185">Reference proteome</keyword>
<dbReference type="Proteomes" id="UP000225740">
    <property type="component" value="Unassembled WGS sequence"/>
</dbReference>
<organism evidence="1 2">
    <name type="scientific">Rhodopirellula bahusiensis</name>
    <dbReference type="NCBI Taxonomy" id="2014065"/>
    <lineage>
        <taxon>Bacteria</taxon>
        <taxon>Pseudomonadati</taxon>
        <taxon>Planctomycetota</taxon>
        <taxon>Planctomycetia</taxon>
        <taxon>Pirellulales</taxon>
        <taxon>Pirellulaceae</taxon>
        <taxon>Rhodopirellula</taxon>
    </lineage>
</organism>
<accession>A0A2G1W0A2</accession>
<dbReference type="EMBL" id="NIZW01000029">
    <property type="protein sequence ID" value="PHQ32280.1"/>
    <property type="molecule type" value="Genomic_DNA"/>
</dbReference>
<reference evidence="1 2" key="1">
    <citation type="submission" date="2017-06" db="EMBL/GenBank/DDBJ databases">
        <title>Description of Rhodopirellula bahusiensis sp. nov.</title>
        <authorList>
            <person name="Kizina J."/>
            <person name="Harder J."/>
        </authorList>
    </citation>
    <scope>NUCLEOTIDE SEQUENCE [LARGE SCALE GENOMIC DNA]</scope>
    <source>
        <strain evidence="1 2">SWK21</strain>
    </source>
</reference>
<evidence type="ECO:0000313" key="2">
    <source>
        <dbReference type="Proteomes" id="UP000225740"/>
    </source>
</evidence>
<sequence length="60" mass="6701">MESNDVTNVIIGAAIEVYRWLVLFAFDESGRLLLINFHEAKLIDGLHRIVNRYGGAKPSG</sequence>
<dbReference type="AlphaFoldDB" id="A0A2G1W0A2"/>
<gene>
    <name evidence="1" type="ORF">CEE69_26375</name>
</gene>
<protein>
    <submittedName>
        <fullName evidence="1">Uncharacterized protein</fullName>
    </submittedName>
</protein>
<proteinExistence type="predicted"/>